<dbReference type="EMBL" id="JBBGZA010000001">
    <property type="protein sequence ID" value="MEJ5093080.1"/>
    <property type="molecule type" value="Genomic_DNA"/>
</dbReference>
<keyword evidence="4" id="KW-0443">Lipid metabolism</keyword>
<evidence type="ECO:0000256" key="3">
    <source>
        <dbReference type="ARBA" id="ARBA00022679"/>
    </source>
</evidence>
<evidence type="ECO:0000313" key="10">
    <source>
        <dbReference type="Proteomes" id="UP001380365"/>
    </source>
</evidence>
<name>A0ABU8Q003_9SPHN</name>
<dbReference type="GO" id="GO:0016746">
    <property type="term" value="F:acyltransferase activity"/>
    <property type="evidence" value="ECO:0007669"/>
    <property type="project" value="UniProtKB-KW"/>
</dbReference>
<reference evidence="9 10" key="1">
    <citation type="submission" date="2023-12" db="EMBL/GenBank/DDBJ databases">
        <title>Gut-associated functions are favored during microbiome assembly across C. elegans life.</title>
        <authorList>
            <person name="Zimmermann J."/>
        </authorList>
    </citation>
    <scope>NUCLEOTIDE SEQUENCE [LARGE SCALE GENOMIC DNA]</scope>
    <source>
        <strain evidence="9 10">JUb134</strain>
    </source>
</reference>
<keyword evidence="3" id="KW-0808">Transferase</keyword>
<keyword evidence="7" id="KW-1133">Transmembrane helix</keyword>
<proteinExistence type="predicted"/>
<dbReference type="SMART" id="SM00563">
    <property type="entry name" value="PlsC"/>
    <property type="match status" value="1"/>
</dbReference>
<dbReference type="Pfam" id="PF01553">
    <property type="entry name" value="Acyltransferase"/>
    <property type="match status" value="1"/>
</dbReference>
<dbReference type="PANTHER" id="PTHR10434">
    <property type="entry name" value="1-ACYL-SN-GLYCEROL-3-PHOSPHATE ACYLTRANSFERASE"/>
    <property type="match status" value="1"/>
</dbReference>
<dbReference type="SUPFAM" id="SSF69593">
    <property type="entry name" value="Glycerol-3-phosphate (1)-acyltransferase"/>
    <property type="match status" value="1"/>
</dbReference>
<evidence type="ECO:0000256" key="6">
    <source>
        <dbReference type="SAM" id="MobiDB-lite"/>
    </source>
</evidence>
<keyword evidence="5 9" id="KW-0012">Acyltransferase</keyword>
<dbReference type="PANTHER" id="PTHR10434:SF64">
    <property type="entry name" value="1-ACYL-SN-GLYCEROL-3-PHOSPHATE ACYLTRANSFERASE-RELATED"/>
    <property type="match status" value="1"/>
</dbReference>
<keyword evidence="7" id="KW-0472">Membrane</keyword>
<evidence type="ECO:0000256" key="1">
    <source>
        <dbReference type="ARBA" id="ARBA00005189"/>
    </source>
</evidence>
<evidence type="ECO:0000256" key="2">
    <source>
        <dbReference type="ARBA" id="ARBA00022516"/>
    </source>
</evidence>
<keyword evidence="2" id="KW-0444">Lipid biosynthesis</keyword>
<organism evidence="9 10">
    <name type="scientific">Sphingomonas molluscorum</name>
    <dbReference type="NCBI Taxonomy" id="418184"/>
    <lineage>
        <taxon>Bacteria</taxon>
        <taxon>Pseudomonadati</taxon>
        <taxon>Pseudomonadota</taxon>
        <taxon>Alphaproteobacteria</taxon>
        <taxon>Sphingomonadales</taxon>
        <taxon>Sphingomonadaceae</taxon>
        <taxon>Sphingomonas</taxon>
    </lineage>
</organism>
<protein>
    <submittedName>
        <fullName evidence="9">Lysophospholipid acyltransferase family protein</fullName>
    </submittedName>
</protein>
<sequence>MPGLAGHVRFAGRLAAILGCLLGALALHGLWRLFRRPSPWPPRFLGAVAWLAGARVRVLGRPLKQNVLLLANHQSWLDILAIAGASGSTFVAKGELQSAPLVGWLCRLNDTLFVERGDRLGVAAQVASLRRALGGRPVTIFPEGTTGDGTAMLPFKASLLAVVDPAPPGLRVQPVVLDYGIATPEVGWIGGESGIHNAVRLVSRAGTIPLTIRFLEPFDPAGLGRKGVAAEARRRMEAGQAGSEGQSGV</sequence>
<dbReference type="RefSeq" id="WP_339537487.1">
    <property type="nucleotide sequence ID" value="NZ_JBBGZA010000001.1"/>
</dbReference>
<feature type="transmembrane region" description="Helical" evidence="7">
    <location>
        <begin position="12"/>
        <end position="34"/>
    </location>
</feature>
<comment type="caution">
    <text evidence="9">The sequence shown here is derived from an EMBL/GenBank/DDBJ whole genome shotgun (WGS) entry which is preliminary data.</text>
</comment>
<feature type="domain" description="Phospholipid/glycerol acyltransferase" evidence="8">
    <location>
        <begin position="67"/>
        <end position="180"/>
    </location>
</feature>
<gene>
    <name evidence="9" type="ORF">WH159_00775</name>
</gene>
<comment type="pathway">
    <text evidence="1">Lipid metabolism.</text>
</comment>
<evidence type="ECO:0000256" key="4">
    <source>
        <dbReference type="ARBA" id="ARBA00023098"/>
    </source>
</evidence>
<keyword evidence="10" id="KW-1185">Reference proteome</keyword>
<dbReference type="CDD" id="cd07989">
    <property type="entry name" value="LPLAT_AGPAT-like"/>
    <property type="match status" value="1"/>
</dbReference>
<dbReference type="InterPro" id="IPR002123">
    <property type="entry name" value="Plipid/glycerol_acylTrfase"/>
</dbReference>
<accession>A0ABU8Q003</accession>
<dbReference type="Proteomes" id="UP001380365">
    <property type="component" value="Unassembled WGS sequence"/>
</dbReference>
<evidence type="ECO:0000259" key="8">
    <source>
        <dbReference type="SMART" id="SM00563"/>
    </source>
</evidence>
<evidence type="ECO:0000313" key="9">
    <source>
        <dbReference type="EMBL" id="MEJ5093080.1"/>
    </source>
</evidence>
<feature type="region of interest" description="Disordered" evidence="6">
    <location>
        <begin position="230"/>
        <end position="249"/>
    </location>
</feature>
<evidence type="ECO:0000256" key="5">
    <source>
        <dbReference type="ARBA" id="ARBA00023315"/>
    </source>
</evidence>
<evidence type="ECO:0000256" key="7">
    <source>
        <dbReference type="SAM" id="Phobius"/>
    </source>
</evidence>
<keyword evidence="7" id="KW-0812">Transmembrane</keyword>